<evidence type="ECO:0000256" key="3">
    <source>
        <dbReference type="ARBA" id="ARBA00022723"/>
    </source>
</evidence>
<reference evidence="8" key="1">
    <citation type="submission" date="2019-10" db="EMBL/GenBank/DDBJ databases">
        <authorList>
            <consortium name="DOE Joint Genome Institute"/>
            <person name="Kuo A."/>
            <person name="Miyauchi S."/>
            <person name="Kiss E."/>
            <person name="Drula E."/>
            <person name="Kohler A."/>
            <person name="Sanchez-Garcia M."/>
            <person name="Andreopoulos B."/>
            <person name="Barry K.W."/>
            <person name="Bonito G."/>
            <person name="Buee M."/>
            <person name="Carver A."/>
            <person name="Chen C."/>
            <person name="Cichocki N."/>
            <person name="Clum A."/>
            <person name="Culley D."/>
            <person name="Crous P.W."/>
            <person name="Fauchery L."/>
            <person name="Girlanda M."/>
            <person name="Hayes R."/>
            <person name="Keri Z."/>
            <person name="LaButti K."/>
            <person name="Lipzen A."/>
            <person name="Lombard V."/>
            <person name="Magnuson J."/>
            <person name="Maillard F."/>
            <person name="Morin E."/>
            <person name="Murat C."/>
            <person name="Nolan M."/>
            <person name="Ohm R."/>
            <person name="Pangilinan J."/>
            <person name="Pereira M."/>
            <person name="Perotto S."/>
            <person name="Peter M."/>
            <person name="Riley R."/>
            <person name="Sitrit Y."/>
            <person name="Stielow B."/>
            <person name="Szollosi G."/>
            <person name="Zifcakova L."/>
            <person name="Stursova M."/>
            <person name="Spatafora J.W."/>
            <person name="Tedersoo L."/>
            <person name="Vaario L.-M."/>
            <person name="Yamada A."/>
            <person name="Yan M."/>
            <person name="Wang P."/>
            <person name="Xu J."/>
            <person name="Bruns T."/>
            <person name="Baldrian P."/>
            <person name="Vilgalys R."/>
            <person name="Henrissat B."/>
            <person name="Grigoriev I.V."/>
            <person name="Hibbett D."/>
            <person name="Nagy L.G."/>
            <person name="Martin F.M."/>
        </authorList>
    </citation>
    <scope>NUCLEOTIDE SEQUENCE</scope>
    <source>
        <strain evidence="8">Prilba</strain>
    </source>
</reference>
<dbReference type="Gene3D" id="1.10.238.10">
    <property type="entry name" value="EF-hand"/>
    <property type="match status" value="1"/>
</dbReference>
<dbReference type="GO" id="GO:0048306">
    <property type="term" value="F:calcium-dependent protein binding"/>
    <property type="evidence" value="ECO:0007669"/>
    <property type="project" value="UniProtKB-ARBA"/>
</dbReference>
<dbReference type="AlphaFoldDB" id="A0A9P5JZL2"/>
<evidence type="ECO:0000313" key="8">
    <source>
        <dbReference type="EMBL" id="KAF8472394.1"/>
    </source>
</evidence>
<evidence type="ECO:0000256" key="6">
    <source>
        <dbReference type="SAM" id="MobiDB-lite"/>
    </source>
</evidence>
<evidence type="ECO:0000256" key="5">
    <source>
        <dbReference type="ARBA" id="ARBA00022837"/>
    </source>
</evidence>
<evidence type="ECO:0000256" key="2">
    <source>
        <dbReference type="ARBA" id="ARBA00022490"/>
    </source>
</evidence>
<dbReference type="Pfam" id="PF13405">
    <property type="entry name" value="EF-hand_6"/>
    <property type="match status" value="1"/>
</dbReference>
<dbReference type="Pfam" id="PF13499">
    <property type="entry name" value="EF-hand_7"/>
    <property type="match status" value="1"/>
</dbReference>
<keyword evidence="3" id="KW-0479">Metal-binding</keyword>
<dbReference type="SMART" id="SM00054">
    <property type="entry name" value="EFh"/>
    <property type="match status" value="4"/>
</dbReference>
<dbReference type="PANTHER" id="PTHR46212:SF3">
    <property type="entry name" value="GH27120P"/>
    <property type="match status" value="1"/>
</dbReference>
<dbReference type="EMBL" id="WHVB01000020">
    <property type="protein sequence ID" value="KAF8472394.1"/>
    <property type="molecule type" value="Genomic_DNA"/>
</dbReference>
<dbReference type="PROSITE" id="PS50222">
    <property type="entry name" value="EF_HAND_2"/>
    <property type="match status" value="2"/>
</dbReference>
<dbReference type="CDD" id="cd16180">
    <property type="entry name" value="EFh_PEF_Group_I"/>
    <property type="match status" value="1"/>
</dbReference>
<feature type="domain" description="EF-hand" evidence="7">
    <location>
        <begin position="108"/>
        <end position="143"/>
    </location>
</feature>
<keyword evidence="2" id="KW-0963">Cytoplasm</keyword>
<reference evidence="8" key="2">
    <citation type="journal article" date="2020" name="Nat. Commun.">
        <title>Large-scale genome sequencing of mycorrhizal fungi provides insights into the early evolution of symbiotic traits.</title>
        <authorList>
            <person name="Miyauchi S."/>
            <person name="Kiss E."/>
            <person name="Kuo A."/>
            <person name="Drula E."/>
            <person name="Kohler A."/>
            <person name="Sanchez-Garcia M."/>
            <person name="Morin E."/>
            <person name="Andreopoulos B."/>
            <person name="Barry K.W."/>
            <person name="Bonito G."/>
            <person name="Buee M."/>
            <person name="Carver A."/>
            <person name="Chen C."/>
            <person name="Cichocki N."/>
            <person name="Clum A."/>
            <person name="Culley D."/>
            <person name="Crous P.W."/>
            <person name="Fauchery L."/>
            <person name="Girlanda M."/>
            <person name="Hayes R.D."/>
            <person name="Keri Z."/>
            <person name="LaButti K."/>
            <person name="Lipzen A."/>
            <person name="Lombard V."/>
            <person name="Magnuson J."/>
            <person name="Maillard F."/>
            <person name="Murat C."/>
            <person name="Nolan M."/>
            <person name="Ohm R.A."/>
            <person name="Pangilinan J."/>
            <person name="Pereira M.F."/>
            <person name="Perotto S."/>
            <person name="Peter M."/>
            <person name="Pfister S."/>
            <person name="Riley R."/>
            <person name="Sitrit Y."/>
            <person name="Stielow J.B."/>
            <person name="Szollosi G."/>
            <person name="Zifcakova L."/>
            <person name="Stursova M."/>
            <person name="Spatafora J.W."/>
            <person name="Tedersoo L."/>
            <person name="Vaario L.M."/>
            <person name="Yamada A."/>
            <person name="Yan M."/>
            <person name="Wang P."/>
            <person name="Xu J."/>
            <person name="Bruns T."/>
            <person name="Baldrian P."/>
            <person name="Vilgalys R."/>
            <person name="Dunand C."/>
            <person name="Henrissat B."/>
            <person name="Grigoriev I.V."/>
            <person name="Hibbett D."/>
            <person name="Nagy L.G."/>
            <person name="Martin F.M."/>
        </authorList>
    </citation>
    <scope>NUCLEOTIDE SEQUENCE</scope>
    <source>
        <strain evidence="8">Prilba</strain>
    </source>
</reference>
<dbReference type="InterPro" id="IPR011992">
    <property type="entry name" value="EF-hand-dom_pair"/>
</dbReference>
<proteinExistence type="predicted"/>
<name>A0A9P5JZL2_9AGAM</name>
<feature type="domain" description="EF-hand" evidence="7">
    <location>
        <begin position="41"/>
        <end position="76"/>
    </location>
</feature>
<evidence type="ECO:0000256" key="4">
    <source>
        <dbReference type="ARBA" id="ARBA00022737"/>
    </source>
</evidence>
<dbReference type="Proteomes" id="UP000759537">
    <property type="component" value="Unassembled WGS sequence"/>
</dbReference>
<dbReference type="InterPro" id="IPR051426">
    <property type="entry name" value="Peflin/Sorcin_CaBP"/>
</dbReference>
<protein>
    <recommendedName>
        <fullName evidence="7">EF-hand domain-containing protein</fullName>
    </recommendedName>
</protein>
<dbReference type="SUPFAM" id="SSF47473">
    <property type="entry name" value="EF-hand"/>
    <property type="match status" value="1"/>
</dbReference>
<keyword evidence="5" id="KW-0106">Calcium</keyword>
<gene>
    <name evidence="8" type="ORF">DFH94DRAFT_810200</name>
</gene>
<organism evidence="8 9">
    <name type="scientific">Russula ochroleuca</name>
    <dbReference type="NCBI Taxonomy" id="152965"/>
    <lineage>
        <taxon>Eukaryota</taxon>
        <taxon>Fungi</taxon>
        <taxon>Dikarya</taxon>
        <taxon>Basidiomycota</taxon>
        <taxon>Agaricomycotina</taxon>
        <taxon>Agaricomycetes</taxon>
        <taxon>Russulales</taxon>
        <taxon>Russulaceae</taxon>
        <taxon>Russula</taxon>
    </lineage>
</organism>
<comment type="subcellular location">
    <subcellularLocation>
        <location evidence="1">Cytoplasm</location>
    </subcellularLocation>
</comment>
<dbReference type="OrthoDB" id="186625at2759"/>
<keyword evidence="9" id="KW-1185">Reference proteome</keyword>
<dbReference type="InterPro" id="IPR018247">
    <property type="entry name" value="EF_Hand_1_Ca_BS"/>
</dbReference>
<keyword evidence="4" id="KW-0677">Repeat</keyword>
<evidence type="ECO:0000259" key="7">
    <source>
        <dbReference type="PROSITE" id="PS50222"/>
    </source>
</evidence>
<comment type="caution">
    <text evidence="8">The sequence shown here is derived from an EMBL/GenBank/DDBJ whole genome shotgun (WGS) entry which is preliminary data.</text>
</comment>
<evidence type="ECO:0000256" key="1">
    <source>
        <dbReference type="ARBA" id="ARBA00004496"/>
    </source>
</evidence>
<evidence type="ECO:0000313" key="9">
    <source>
        <dbReference type="Proteomes" id="UP000759537"/>
    </source>
</evidence>
<dbReference type="PANTHER" id="PTHR46212">
    <property type="entry name" value="PEFLIN"/>
    <property type="match status" value="1"/>
</dbReference>
<accession>A0A9P5JZL2</accession>
<feature type="region of interest" description="Disordered" evidence="6">
    <location>
        <begin position="1"/>
        <end position="43"/>
    </location>
</feature>
<dbReference type="GO" id="GO:0005737">
    <property type="term" value="C:cytoplasm"/>
    <property type="evidence" value="ECO:0007669"/>
    <property type="project" value="UniProtKB-SubCell"/>
</dbReference>
<dbReference type="GO" id="GO:0005509">
    <property type="term" value="F:calcium ion binding"/>
    <property type="evidence" value="ECO:0007669"/>
    <property type="project" value="InterPro"/>
</dbReference>
<dbReference type="PROSITE" id="PS00018">
    <property type="entry name" value="EF_HAND_1"/>
    <property type="match status" value="2"/>
</dbReference>
<dbReference type="InterPro" id="IPR002048">
    <property type="entry name" value="EF_hand_dom"/>
</dbReference>
<sequence>MRRFTCGAEKQYGGPPPYQQGSSQYQGFGGFARQDPPPPRGADPQLWSWFASVDKDQSGSITADELQRALVNGDWTSFDLDTVKLLMNIFDTDRSGTIGFNEFTGLWKYIKDWQGVFLHFDRDRSGTIDGRELEQALNQFGFRLTPQLLVLLQRKYGSVPVPAAARGYPAAAAPGITFDRFVRACVVVKQLTESFSALDTDRDGWVQLNYEKFLETVLTLP</sequence>